<dbReference type="RefSeq" id="WP_036180526.1">
    <property type="nucleotide sequence ID" value="NZ_AVCZ01000085.1"/>
</dbReference>
<accession>A0A0A3IKM0</accession>
<feature type="transmembrane region" description="Helical" evidence="1">
    <location>
        <begin position="103"/>
        <end position="124"/>
    </location>
</feature>
<dbReference type="OrthoDB" id="9770467at2"/>
<dbReference type="PANTHER" id="PTHR34978:SF3">
    <property type="entry name" value="SLR0241 PROTEIN"/>
    <property type="match status" value="1"/>
</dbReference>
<dbReference type="InterPro" id="IPR052173">
    <property type="entry name" value="Beta-lactam_resp_regulator"/>
</dbReference>
<sequence length="512" mass="59911">MQSLIVGLLFKSVSMTIVGLIFIVLTPLLLKRYRTKWLFYGWLIILIGFILPFSFDSTTKVIHLSESAEITPKEHIPIQVTKDNFISVSIETISMLSIWETLMIIWILGIFIFLSYHLVRHYFFMMMVKRWSKKVDDPCTIHMLEKIKNELNLNVKIKVKQCSFIHTPILVGFINHSILLPIKNYGEEELSIILKHELVHLKRKDLWYKAFVMVVYSIHWFNPILYLFAKEIDNLCERSCDDEVLKNADIELRKSYSQTILYAEKFRRSESVFSTNFIGSSQSIKKRIQSIMEMNKKKSGIIVIALLLLLTMCGFSASSVFTISNKPISYLDETFMKESILKGERAGDFSTDKFIIDPTVMEMKPVPVEPDENKEVSNHNLPVGIVAYEARYRYPIEIIHRNKGNKYTTLLFIEYDYELFKPIKYDELNSLIASYLLTAEEMFKSISYTDFNAENLFNRMQDYKNFIDKQNTDSRVDFTFRFNGMKTNLNFSIPEGMDFGFQSTPRYMLSLQ</sequence>
<keyword evidence="1" id="KW-1133">Transmembrane helix</keyword>
<evidence type="ECO:0000256" key="1">
    <source>
        <dbReference type="SAM" id="Phobius"/>
    </source>
</evidence>
<dbReference type="AlphaFoldDB" id="A0A0A3IKM0"/>
<feature type="transmembrane region" description="Helical" evidence="1">
    <location>
        <begin position="12"/>
        <end position="30"/>
    </location>
</feature>
<comment type="caution">
    <text evidence="3">The sequence shown here is derived from an EMBL/GenBank/DDBJ whole genome shotgun (WGS) entry which is preliminary data.</text>
</comment>
<feature type="transmembrane region" description="Helical" evidence="1">
    <location>
        <begin position="37"/>
        <end position="55"/>
    </location>
</feature>
<dbReference type="InterPro" id="IPR008756">
    <property type="entry name" value="Peptidase_M56"/>
</dbReference>
<feature type="transmembrane region" description="Helical" evidence="1">
    <location>
        <begin position="300"/>
        <end position="321"/>
    </location>
</feature>
<evidence type="ECO:0000313" key="3">
    <source>
        <dbReference type="EMBL" id="KGR84030.1"/>
    </source>
</evidence>
<evidence type="ECO:0000259" key="2">
    <source>
        <dbReference type="Pfam" id="PF05569"/>
    </source>
</evidence>
<keyword evidence="4" id="KW-1185">Reference proteome</keyword>
<feature type="domain" description="Peptidase M56" evidence="2">
    <location>
        <begin position="11"/>
        <end position="291"/>
    </location>
</feature>
<organism evidence="3 4">
    <name type="scientific">Ureibacillus massiliensis 4400831 = CIP 108448 = CCUG 49529</name>
    <dbReference type="NCBI Taxonomy" id="1211035"/>
    <lineage>
        <taxon>Bacteria</taxon>
        <taxon>Bacillati</taxon>
        <taxon>Bacillota</taxon>
        <taxon>Bacilli</taxon>
        <taxon>Bacillales</taxon>
        <taxon>Caryophanaceae</taxon>
        <taxon>Ureibacillus</taxon>
    </lineage>
</organism>
<name>A0A0A3IKM0_9BACL</name>
<dbReference type="eggNOG" id="COG4219">
    <property type="taxonomic scope" value="Bacteria"/>
</dbReference>
<protein>
    <submittedName>
        <fullName evidence="3">Peptidase M56 BlaR1</fullName>
    </submittedName>
</protein>
<dbReference type="PANTHER" id="PTHR34978">
    <property type="entry name" value="POSSIBLE SENSOR-TRANSDUCER PROTEIN BLAR"/>
    <property type="match status" value="1"/>
</dbReference>
<reference evidence="3 4" key="1">
    <citation type="submission" date="2014-02" db="EMBL/GenBank/DDBJ databases">
        <title>Draft genome sequence of Lysinibacillus massiliensis CCUG 49529.</title>
        <authorList>
            <person name="Zhang F."/>
            <person name="Wang G."/>
            <person name="Zhang L."/>
        </authorList>
    </citation>
    <scope>NUCLEOTIDE SEQUENCE [LARGE SCALE GENOMIC DNA]</scope>
    <source>
        <strain evidence="3 4">CCUG 49529</strain>
    </source>
</reference>
<dbReference type="Proteomes" id="UP000030595">
    <property type="component" value="Unassembled WGS sequence"/>
</dbReference>
<dbReference type="CDD" id="cd07341">
    <property type="entry name" value="M56_BlaR1_MecR1_like"/>
    <property type="match status" value="1"/>
</dbReference>
<proteinExistence type="predicted"/>
<evidence type="ECO:0000313" key="4">
    <source>
        <dbReference type="Proteomes" id="UP000030595"/>
    </source>
</evidence>
<keyword evidence="1" id="KW-0472">Membrane</keyword>
<keyword evidence="1" id="KW-0812">Transmembrane</keyword>
<dbReference type="Pfam" id="PF05569">
    <property type="entry name" value="Peptidase_M56"/>
    <property type="match status" value="1"/>
</dbReference>
<gene>
    <name evidence="3" type="ORF">CD30_19360</name>
</gene>
<dbReference type="EMBL" id="JPVQ01000085">
    <property type="protein sequence ID" value="KGR84030.1"/>
    <property type="molecule type" value="Genomic_DNA"/>
</dbReference>